<dbReference type="GO" id="GO:0000287">
    <property type="term" value="F:magnesium ion binding"/>
    <property type="evidence" value="ECO:0007669"/>
    <property type="project" value="UniProtKB-UniRule"/>
</dbReference>
<keyword evidence="9 11" id="KW-0315">Glutamine amidotransferase</keyword>
<dbReference type="NCBIfam" id="NF002957">
    <property type="entry name" value="PRK03619.1"/>
    <property type="match status" value="1"/>
</dbReference>
<protein>
    <recommendedName>
        <fullName evidence="10 11">Multifunctional fusion protein</fullName>
    </recommendedName>
    <domain>
        <recommendedName>
            <fullName evidence="10">Phosphoribosylformylglycinamidine synthase subunit PurL</fullName>
            <shortName evidence="10">FGAM synthase</shortName>
            <ecNumber evidence="10">6.3.5.3</ecNumber>
        </recommendedName>
        <alternativeName>
            <fullName evidence="10">Formylglycinamide ribonucleotide amidotransferase subunit II</fullName>
        </alternativeName>
        <alternativeName>
            <fullName evidence="10">Glutamine amidotransferase PurL</fullName>
        </alternativeName>
        <alternativeName>
            <fullName evidence="10">Phosphoribosylformylglycinamidine synthase subunit II</fullName>
            <shortName evidence="10">FGAR amidotransferase II</shortName>
            <shortName evidence="10">FGAR-AT II</shortName>
        </alternativeName>
    </domain>
    <domain>
        <recommendedName>
            <fullName evidence="11">Phosphoribosylformylglycinamidine synthase subunit PurQ</fullName>
        </recommendedName>
        <alternativeName>
            <fullName evidence="11">Formylglycinamide ribonucleotide amidotransferase subunit I</fullName>
        </alternativeName>
        <alternativeName>
            <fullName evidence="11">Glutaminase PurQ</fullName>
        </alternativeName>
        <alternativeName>
            <fullName evidence="11">Phosphoribosylformylglycinamidine synthase subunit I</fullName>
            <shortName evidence="11">FGAR amidotransferase I</shortName>
            <shortName evidence="11">FGAR-AT I</shortName>
            <ecNumber evidence="11">3.5.1.2</ecNumber>
        </alternativeName>
    </domain>
</protein>
<dbReference type="PANTHER" id="PTHR43555:SF1">
    <property type="entry name" value="PHOSPHORIBOSYLFORMYLGLYCINAMIDINE SYNTHASE SUBUNIT PURL"/>
    <property type="match status" value="1"/>
</dbReference>
<dbReference type="Proteomes" id="UP000183508">
    <property type="component" value="Unassembled WGS sequence"/>
</dbReference>
<dbReference type="EC" id="6.3.5.3" evidence="10"/>
<evidence type="ECO:0000259" key="14">
    <source>
        <dbReference type="Pfam" id="PF02769"/>
    </source>
</evidence>
<evidence type="ECO:0000256" key="5">
    <source>
        <dbReference type="ARBA" id="ARBA00022755"/>
    </source>
</evidence>
<evidence type="ECO:0000313" key="16">
    <source>
        <dbReference type="EMBL" id="SFV06518.1"/>
    </source>
</evidence>
<dbReference type="NCBIfam" id="NF002290">
    <property type="entry name" value="PRK01213.1"/>
    <property type="match status" value="1"/>
</dbReference>
<dbReference type="Pfam" id="PF02769">
    <property type="entry name" value="AIRS_C"/>
    <property type="match status" value="2"/>
</dbReference>
<feature type="binding site" evidence="10">
    <location>
        <position position="413"/>
    </location>
    <ligand>
        <name>Mg(2+)</name>
        <dbReference type="ChEBI" id="CHEBI:18420"/>
        <label>2</label>
    </ligand>
</feature>
<keyword evidence="4 10" id="KW-0547">Nucleotide-binding</keyword>
<evidence type="ECO:0000256" key="11">
    <source>
        <dbReference type="HAMAP-Rule" id="MF_00421"/>
    </source>
</evidence>
<feature type="binding site" evidence="10">
    <location>
        <position position="787"/>
    </location>
    <ligand>
        <name>ATP</name>
        <dbReference type="ChEBI" id="CHEBI:30616"/>
    </ligand>
</feature>
<dbReference type="InterPro" id="IPR036921">
    <property type="entry name" value="PurM-like_N_sf"/>
</dbReference>
<comment type="caution">
    <text evidence="10">Lacks conserved residue(s) required for the propagation of feature annotation.</text>
</comment>
<dbReference type="CDD" id="cd02203">
    <property type="entry name" value="PurL_repeat1"/>
    <property type="match status" value="1"/>
</dbReference>
<dbReference type="SUPFAM" id="SSF55326">
    <property type="entry name" value="PurM N-terminal domain-like"/>
    <property type="match status" value="2"/>
</dbReference>
<dbReference type="PANTHER" id="PTHR43555">
    <property type="entry name" value="PHOSPHORIBOSYLFORMYLGLYCINAMIDINE SYNTHASE SUBUNIT PURL"/>
    <property type="match status" value="1"/>
</dbReference>
<keyword evidence="8 10" id="KW-0460">Magnesium</keyword>
<evidence type="ECO:0000256" key="10">
    <source>
        <dbReference type="HAMAP-Rule" id="MF_00420"/>
    </source>
</evidence>
<dbReference type="UniPathway" id="UPA00074">
    <property type="reaction ID" value="UER00128"/>
</dbReference>
<dbReference type="Pfam" id="PF18072">
    <property type="entry name" value="FGAR-AT_linker"/>
    <property type="match status" value="1"/>
</dbReference>
<sequence length="1050" mass="110404">MKWAVVVFPGSNCDLDAVQAVREVTGDPVDLCWHQESDLSAYDAIILPGGFSYGDYLRSGAIARFSPVMAAVREAAAAGKLVLGICNGFQVLTESRLLPGALLRNDHLRFRCEVVALQVWNDRSPFTAGYRAGDVIHVPIAHGEGRYWAEPADLDALERAGRIAFRYVENPNGSERDIAGVLNAAGNVLGLMPHPERAVADWMASQDGAVMLRSMHLAVAGTPSSVQVSAGGVEAAHRSHASQVGHSAQTVAEQPGAHHLVVDGVGVSRSGSRQRRSEAARPLHPSIAEGLRRMAQEPSPERIRAERLYRQLGLTDEEYHRAVERLGRLPNYVETGLFGVLWSEHCSYKSSRAYLKTFPTDGPQVLQGPGENAGVVDIGDGIGIAFKMESHNHPSAVEPYQGAATGVGGILRDVFTMGARPIAFLDSLRFGSLDDARTRYLFEHVVAGIGGYGNCVGIPTVGGEAVFDPVYQHNPLVNAMCVGVLPADRIVKGVASGVGNPVFVIGARTGRDGIHGATFASAEDPQEKERSAVQVGDPFLGKLLMEATLELLATGHVVGVQDMGAAGLTSSSAEMASRAGGGIELYLDRVPVREEGMTPYEMMLSESQERMLVVMERGYEHLAFGIMAKWGLEIGEIGRVTDDGMLRLYFGGQVVAEVPVTALVDEAPVYHRPAQAPPTPPGAGVPMPAPEADLGQALLRLLGHPSIADKRWIHAQYDTTVRTATQVGPGGDAAVVRVPGTARAVALVADGNGRYVYLNPRRGGAIAVAEAARNIACVGGKPLAITNCLNFGNPEKPEVMFQFAEAITGMGEACRTLDTPVVSGNVSFYNESRGVDIYPTPVVGMVGVIDDPKRVVPNHFQTAGSAVVLLGRPDTSLDGSLYWQLAAGCAAGDAPALDLAAERRLVDLLQALARDGLVRAAHDVSEGGVAVALAEMAIAGSVGVSVEADAAGAGAQATDDPLVRAGWLFSEAQGRALVEVAPADVEPVLALAEAFGVPAVQIGATGGARIRVAGGGEVWLDVPLAVASDTYRGALPRAMDGQGGVRDAVS</sequence>
<dbReference type="Pfam" id="PF13507">
    <property type="entry name" value="GATase_5"/>
    <property type="match status" value="1"/>
</dbReference>
<feature type="binding site" evidence="10">
    <location>
        <position position="412"/>
    </location>
    <ligand>
        <name>substrate</name>
    </ligand>
</feature>
<feature type="binding site" evidence="10">
    <location>
        <position position="534"/>
    </location>
    <ligand>
        <name>substrate</name>
    </ligand>
</feature>
<evidence type="ECO:0000256" key="1">
    <source>
        <dbReference type="ARBA" id="ARBA00022490"/>
    </source>
</evidence>
<dbReference type="HAMAP" id="MF_00420">
    <property type="entry name" value="PurL_2"/>
    <property type="match status" value="1"/>
</dbReference>
<evidence type="ECO:0000259" key="13">
    <source>
        <dbReference type="Pfam" id="PF00586"/>
    </source>
</evidence>
<feature type="domain" description="PurM-like N-terminal" evidence="13">
    <location>
        <begin position="370"/>
        <end position="484"/>
    </location>
</feature>
<accession>A0A1I7LA57</accession>
<dbReference type="AlphaFoldDB" id="A0A1I7LA57"/>
<evidence type="ECO:0000256" key="7">
    <source>
        <dbReference type="ARBA" id="ARBA00022840"/>
    </source>
</evidence>
<feature type="binding site" evidence="10">
    <location>
        <position position="348"/>
    </location>
    <ligand>
        <name>ATP</name>
        <dbReference type="ChEBI" id="CHEBI:30616"/>
    </ligand>
</feature>
<evidence type="ECO:0000256" key="4">
    <source>
        <dbReference type="ARBA" id="ARBA00022741"/>
    </source>
</evidence>
<keyword evidence="3 10" id="KW-0479">Metal-binding</keyword>
<feature type="domain" description="PurM-like C-terminal" evidence="14">
    <location>
        <begin position="498"/>
        <end position="649"/>
    </location>
</feature>
<feature type="active site" description="Proton acceptor" evidence="10">
    <location>
        <position position="391"/>
    </location>
</feature>
<dbReference type="GO" id="GO:0004359">
    <property type="term" value="F:glutaminase activity"/>
    <property type="evidence" value="ECO:0007669"/>
    <property type="project" value="UniProtKB-EC"/>
</dbReference>
<feature type="binding site" evidence="10">
    <location>
        <begin position="390"/>
        <end position="393"/>
    </location>
    <ligand>
        <name>substrate</name>
    </ligand>
</feature>
<name>A0A1I7LA57_9BACL</name>
<evidence type="ECO:0000256" key="3">
    <source>
        <dbReference type="ARBA" id="ARBA00022723"/>
    </source>
</evidence>
<dbReference type="InterPro" id="IPR041609">
    <property type="entry name" value="PurL_linker"/>
</dbReference>
<dbReference type="Pfam" id="PF00586">
    <property type="entry name" value="AIRS"/>
    <property type="match status" value="2"/>
</dbReference>
<dbReference type="SMART" id="SM01211">
    <property type="entry name" value="GATase_5"/>
    <property type="match status" value="1"/>
</dbReference>
<feature type="binding site" evidence="10">
    <location>
        <position position="827"/>
    </location>
    <ligand>
        <name>substrate</name>
    </ligand>
</feature>
<dbReference type="eggNOG" id="COG0046">
    <property type="taxonomic scope" value="Bacteria"/>
</dbReference>
<dbReference type="InterPro" id="IPR010918">
    <property type="entry name" value="PurM-like_C_dom"/>
</dbReference>
<dbReference type="InterPro" id="IPR010074">
    <property type="entry name" value="PRibForGlyAmidine_synth_PurL"/>
</dbReference>
<feature type="binding site" evidence="10">
    <location>
        <position position="562"/>
    </location>
    <ligand>
        <name>Mg(2+)</name>
        <dbReference type="ChEBI" id="CHEBI:18420"/>
        <label>2</label>
    </ligand>
</feature>
<dbReference type="NCBIfam" id="TIGR01736">
    <property type="entry name" value="FGAM_synth_II"/>
    <property type="match status" value="1"/>
</dbReference>
<dbReference type="CDD" id="cd01740">
    <property type="entry name" value="GATase1_FGAR_AT"/>
    <property type="match status" value="1"/>
</dbReference>
<dbReference type="PROSITE" id="PS51273">
    <property type="entry name" value="GATASE_TYPE_1"/>
    <property type="match status" value="1"/>
</dbReference>
<evidence type="ECO:0000256" key="9">
    <source>
        <dbReference type="ARBA" id="ARBA00022962"/>
    </source>
</evidence>
<dbReference type="InterPro" id="IPR010075">
    <property type="entry name" value="PRibForGlyAmidine_synth_PurQ"/>
</dbReference>
<evidence type="ECO:0000256" key="12">
    <source>
        <dbReference type="SAM" id="MobiDB-lite"/>
    </source>
</evidence>
<evidence type="ECO:0000256" key="6">
    <source>
        <dbReference type="ARBA" id="ARBA00022801"/>
    </source>
</evidence>
<keyword evidence="1 10" id="KW-0963">Cytoplasm</keyword>
<dbReference type="InterPro" id="IPR029062">
    <property type="entry name" value="Class_I_gatase-like"/>
</dbReference>
<feature type="domain" description="PurM-like C-terminal" evidence="14">
    <location>
        <begin position="863"/>
        <end position="1007"/>
    </location>
</feature>
<dbReference type="FunFam" id="3.30.1330.10:FF:000004">
    <property type="entry name" value="Phosphoribosylformylglycinamidine synthase subunit PurL"/>
    <property type="match status" value="1"/>
</dbReference>
<comment type="subcellular location">
    <subcellularLocation>
        <location evidence="10">Cytoplasm</location>
    </subcellularLocation>
</comment>
<keyword evidence="2 10" id="KW-0436">Ligase</keyword>
<dbReference type="SUPFAM" id="SSF56042">
    <property type="entry name" value="PurM C-terminal domain-like"/>
    <property type="match status" value="2"/>
</dbReference>
<gene>
    <name evidence="11" type="primary">purQ</name>
    <name evidence="10" type="synonym">purL</name>
    <name evidence="16" type="ORF">SAMN05421543_13016</name>
</gene>
<dbReference type="SUPFAM" id="SSF52317">
    <property type="entry name" value="Class I glutamine amidotransferase-like"/>
    <property type="match status" value="1"/>
</dbReference>
<feature type="binding site" evidence="10">
    <location>
        <begin position="606"/>
        <end position="608"/>
    </location>
    <ligand>
        <name>substrate</name>
    </ligand>
</feature>
<dbReference type="GO" id="GO:0005737">
    <property type="term" value="C:cytoplasm"/>
    <property type="evidence" value="ECO:0007669"/>
    <property type="project" value="UniProtKB-SubCell"/>
</dbReference>
<dbReference type="EMBL" id="FPBV01000030">
    <property type="protein sequence ID" value="SFV06518.1"/>
    <property type="molecule type" value="Genomic_DNA"/>
</dbReference>
<dbReference type="EC" id="3.5.1.2" evidence="11"/>
<dbReference type="GO" id="GO:0006189">
    <property type="term" value="P:'de novo' IMP biosynthetic process"/>
    <property type="evidence" value="ECO:0007669"/>
    <property type="project" value="UniProtKB-UniRule"/>
</dbReference>
<evidence type="ECO:0000259" key="15">
    <source>
        <dbReference type="Pfam" id="PF18072"/>
    </source>
</evidence>
<dbReference type="Gene3D" id="3.40.50.880">
    <property type="match status" value="1"/>
</dbReference>
<comment type="similarity">
    <text evidence="10">Belongs to the FGAMS family.</text>
</comment>
<keyword evidence="17" id="KW-1185">Reference proteome</keyword>
<feature type="binding site" evidence="10">
    <location>
        <position position="824"/>
    </location>
    <ligand>
        <name>ATP</name>
        <dbReference type="ChEBI" id="CHEBI:30616"/>
    </ligand>
</feature>
<dbReference type="NCBIfam" id="TIGR01737">
    <property type="entry name" value="FGAM_synth_I"/>
    <property type="match status" value="1"/>
</dbReference>
<feature type="active site" evidence="11">
    <location>
        <position position="194"/>
    </location>
</feature>
<comment type="catalytic activity">
    <reaction evidence="11">
        <text>L-glutamine + H2O = L-glutamate + NH4(+)</text>
        <dbReference type="Rhea" id="RHEA:15889"/>
        <dbReference type="ChEBI" id="CHEBI:15377"/>
        <dbReference type="ChEBI" id="CHEBI:28938"/>
        <dbReference type="ChEBI" id="CHEBI:29985"/>
        <dbReference type="ChEBI" id="CHEBI:58359"/>
        <dbReference type="EC" id="3.5.1.2"/>
    </reaction>
</comment>
<dbReference type="Gene3D" id="3.30.1330.10">
    <property type="entry name" value="PurM-like, N-terminal domain"/>
    <property type="match status" value="2"/>
</dbReference>
<evidence type="ECO:0000313" key="17">
    <source>
        <dbReference type="Proteomes" id="UP000183508"/>
    </source>
</evidence>
<keyword evidence="6 11" id="KW-0378">Hydrolase</keyword>
<dbReference type="Gene3D" id="3.90.650.10">
    <property type="entry name" value="PurM-like C-terminal domain"/>
    <property type="match status" value="2"/>
</dbReference>
<dbReference type="GO" id="GO:0005524">
    <property type="term" value="F:ATP binding"/>
    <property type="evidence" value="ECO:0007669"/>
    <property type="project" value="UniProtKB-UniRule"/>
</dbReference>
<feature type="domain" description="PurM-like N-terminal" evidence="13">
    <location>
        <begin position="730"/>
        <end position="849"/>
    </location>
</feature>
<dbReference type="HAMAP" id="MF_00421">
    <property type="entry name" value="PurQ"/>
    <property type="match status" value="1"/>
</dbReference>
<proteinExistence type="inferred from homology"/>
<feature type="region of interest" description="Disordered" evidence="12">
    <location>
        <begin position="268"/>
        <end position="301"/>
    </location>
</feature>
<dbReference type="InterPro" id="IPR016188">
    <property type="entry name" value="PurM-like_N"/>
</dbReference>
<comment type="catalytic activity">
    <reaction evidence="10">
        <text>N(2)-formyl-N(1)-(5-phospho-beta-D-ribosyl)glycinamide + L-glutamine + ATP + H2O = 2-formamido-N(1)-(5-O-phospho-beta-D-ribosyl)acetamidine + L-glutamate + ADP + phosphate + H(+)</text>
        <dbReference type="Rhea" id="RHEA:17129"/>
        <dbReference type="ChEBI" id="CHEBI:15377"/>
        <dbReference type="ChEBI" id="CHEBI:15378"/>
        <dbReference type="ChEBI" id="CHEBI:29985"/>
        <dbReference type="ChEBI" id="CHEBI:30616"/>
        <dbReference type="ChEBI" id="CHEBI:43474"/>
        <dbReference type="ChEBI" id="CHEBI:58359"/>
        <dbReference type="ChEBI" id="CHEBI:147286"/>
        <dbReference type="ChEBI" id="CHEBI:147287"/>
        <dbReference type="ChEBI" id="CHEBI:456216"/>
        <dbReference type="EC" id="6.3.5.3"/>
    </reaction>
</comment>
<reference evidence="17" key="1">
    <citation type="submission" date="2016-10" db="EMBL/GenBank/DDBJ databases">
        <authorList>
            <person name="Varghese N."/>
        </authorList>
    </citation>
    <scope>NUCLEOTIDE SEQUENCE [LARGE SCALE GENOMIC DNA]</scope>
    <source>
        <strain evidence="17">DSM 17980</strain>
    </source>
</reference>
<keyword evidence="5 10" id="KW-0658">Purine biosynthesis</keyword>
<comment type="function">
    <text evidence="10">Part of the phosphoribosylformylglycinamidine synthase complex involved in the purines biosynthetic pathway. Catalyzes the ATP-dependent conversion of formylglycinamide ribonucleotide (FGAR) and glutamine to yield formylglycinamidine ribonucleotide (FGAM) and glutamate. The FGAM synthase complex is composed of three subunits. PurQ produces an ammonia molecule by converting glutamine to glutamate. PurL transfers the ammonia molecule to FGAR to form FGAM in an ATP-dependent manner. PurS interacts with PurQ and PurL and is thought to assist in the transfer of the ammonia molecule from PurQ to PurL.</text>
</comment>
<evidence type="ECO:0000256" key="2">
    <source>
        <dbReference type="ARBA" id="ARBA00022598"/>
    </source>
</evidence>
<dbReference type="CDD" id="cd02204">
    <property type="entry name" value="PurL_repeat2"/>
    <property type="match status" value="1"/>
</dbReference>
<feature type="binding site" evidence="10">
    <location>
        <position position="387"/>
    </location>
    <ligand>
        <name>ATP</name>
        <dbReference type="ChEBI" id="CHEBI:30616"/>
    </ligand>
</feature>
<comment type="subunit">
    <text evidence="10">Monomer. Part of the FGAM synthase complex composed of 1 PurL, 1 PurQ and 2 PurS subunits.</text>
</comment>
<evidence type="ECO:0000256" key="8">
    <source>
        <dbReference type="ARBA" id="ARBA00022842"/>
    </source>
</evidence>
<organism evidence="16 17">
    <name type="scientific">Alicyclobacillus macrosporangiidus</name>
    <dbReference type="NCBI Taxonomy" id="392015"/>
    <lineage>
        <taxon>Bacteria</taxon>
        <taxon>Bacillati</taxon>
        <taxon>Bacillota</taxon>
        <taxon>Bacilli</taxon>
        <taxon>Bacillales</taxon>
        <taxon>Alicyclobacillaceae</taxon>
        <taxon>Alicyclobacillus</taxon>
    </lineage>
</organism>
<comment type="pathway">
    <text evidence="10">Purine metabolism; IMP biosynthesis via de novo pathway; 5-amino-1-(5-phospho-D-ribosyl)imidazole from N(2)-formyl-N(1)-(5-phospho-D-ribosyl)glycinamide: step 1/2.</text>
</comment>
<feature type="binding site" evidence="10">
    <location>
        <position position="825"/>
    </location>
    <ligand>
        <name>Mg(2+)</name>
        <dbReference type="ChEBI" id="CHEBI:18420"/>
        <label>1</label>
    </ligand>
</feature>
<feature type="active site" description="Nucleophile" evidence="11">
    <location>
        <position position="86"/>
    </location>
</feature>
<feature type="active site" evidence="10">
    <location>
        <position position="345"/>
    </location>
</feature>
<feature type="active site" evidence="11">
    <location>
        <position position="196"/>
    </location>
</feature>
<feature type="compositionally biased region" description="Basic and acidic residues" evidence="12">
    <location>
        <begin position="290"/>
        <end position="301"/>
    </location>
</feature>
<dbReference type="STRING" id="392015.SAMN05421543_13016"/>
<dbReference type="InterPro" id="IPR036676">
    <property type="entry name" value="PurM-like_C_sf"/>
</dbReference>
<feature type="binding site" evidence="10">
    <location>
        <position position="389"/>
    </location>
    <ligand>
        <name>Mg(2+)</name>
        <dbReference type="ChEBI" id="CHEBI:18420"/>
        <label>1</label>
    </ligand>
</feature>
<dbReference type="GO" id="GO:0004642">
    <property type="term" value="F:phosphoribosylformylglycinamidine synthase activity"/>
    <property type="evidence" value="ECO:0007669"/>
    <property type="project" value="UniProtKB-UniRule"/>
</dbReference>
<keyword evidence="7 10" id="KW-0067">ATP-binding</keyword>
<feature type="domain" description="Phosphoribosylformylglycinamidine synthase linker" evidence="15">
    <location>
        <begin position="303"/>
        <end position="349"/>
    </location>
</feature>